<protein>
    <submittedName>
        <fullName evidence="1">Uncharacterized protein</fullName>
    </submittedName>
</protein>
<evidence type="ECO:0000313" key="2">
    <source>
        <dbReference type="Proteomes" id="UP000828390"/>
    </source>
</evidence>
<keyword evidence="2" id="KW-1185">Reference proteome</keyword>
<gene>
    <name evidence="1" type="ORF">DPMN_044920</name>
</gene>
<comment type="caution">
    <text evidence="1">The sequence shown here is derived from an EMBL/GenBank/DDBJ whole genome shotgun (WGS) entry which is preliminary data.</text>
</comment>
<evidence type="ECO:0000313" key="1">
    <source>
        <dbReference type="EMBL" id="KAH3738287.1"/>
    </source>
</evidence>
<dbReference type="Proteomes" id="UP000828390">
    <property type="component" value="Unassembled WGS sequence"/>
</dbReference>
<organism evidence="1 2">
    <name type="scientific">Dreissena polymorpha</name>
    <name type="common">Zebra mussel</name>
    <name type="synonym">Mytilus polymorpha</name>
    <dbReference type="NCBI Taxonomy" id="45954"/>
    <lineage>
        <taxon>Eukaryota</taxon>
        <taxon>Metazoa</taxon>
        <taxon>Spiralia</taxon>
        <taxon>Lophotrochozoa</taxon>
        <taxon>Mollusca</taxon>
        <taxon>Bivalvia</taxon>
        <taxon>Autobranchia</taxon>
        <taxon>Heteroconchia</taxon>
        <taxon>Euheterodonta</taxon>
        <taxon>Imparidentia</taxon>
        <taxon>Neoheterodontei</taxon>
        <taxon>Myida</taxon>
        <taxon>Dreissenoidea</taxon>
        <taxon>Dreissenidae</taxon>
        <taxon>Dreissena</taxon>
    </lineage>
</organism>
<proteinExistence type="predicted"/>
<sequence length="103" mass="11668">MRDTLSSSSRKATSVSAQNYRGITLLSILGTVLHRILLNRMIDAVDRISVTNKPSFERRGRARIRSQPCASFWRGIHPVCHIYRLHSMKRRSTLLTGSPSGNF</sequence>
<dbReference type="AlphaFoldDB" id="A0A9D4D3U6"/>
<accession>A0A9D4D3U6</accession>
<name>A0A9D4D3U6_DREPO</name>
<reference evidence="1" key="1">
    <citation type="journal article" date="2019" name="bioRxiv">
        <title>The Genome of the Zebra Mussel, Dreissena polymorpha: A Resource for Invasive Species Research.</title>
        <authorList>
            <person name="McCartney M.A."/>
            <person name="Auch B."/>
            <person name="Kono T."/>
            <person name="Mallez S."/>
            <person name="Zhang Y."/>
            <person name="Obille A."/>
            <person name="Becker A."/>
            <person name="Abrahante J.E."/>
            <person name="Garbe J."/>
            <person name="Badalamenti J.P."/>
            <person name="Herman A."/>
            <person name="Mangelson H."/>
            <person name="Liachko I."/>
            <person name="Sullivan S."/>
            <person name="Sone E.D."/>
            <person name="Koren S."/>
            <person name="Silverstein K.A.T."/>
            <person name="Beckman K.B."/>
            <person name="Gohl D.M."/>
        </authorList>
    </citation>
    <scope>NUCLEOTIDE SEQUENCE</scope>
    <source>
        <strain evidence="1">Duluth1</strain>
        <tissue evidence="1">Whole animal</tissue>
    </source>
</reference>
<dbReference type="EMBL" id="JAIWYP010000011">
    <property type="protein sequence ID" value="KAH3738287.1"/>
    <property type="molecule type" value="Genomic_DNA"/>
</dbReference>
<reference evidence="1" key="2">
    <citation type="submission" date="2020-11" db="EMBL/GenBank/DDBJ databases">
        <authorList>
            <person name="McCartney M.A."/>
            <person name="Auch B."/>
            <person name="Kono T."/>
            <person name="Mallez S."/>
            <person name="Becker A."/>
            <person name="Gohl D.M."/>
            <person name="Silverstein K.A.T."/>
            <person name="Koren S."/>
            <person name="Bechman K.B."/>
            <person name="Herman A."/>
            <person name="Abrahante J.E."/>
            <person name="Garbe J."/>
        </authorList>
    </citation>
    <scope>NUCLEOTIDE SEQUENCE</scope>
    <source>
        <strain evidence="1">Duluth1</strain>
        <tissue evidence="1">Whole animal</tissue>
    </source>
</reference>